<gene>
    <name evidence="3" type="primary">yqaA</name>
    <name evidence="3" type="ORF">GCM10007907_01110</name>
</gene>
<accession>A0ABQ5Y9T1</accession>
<reference evidence="4" key="1">
    <citation type="journal article" date="2019" name="Int. J. Syst. Evol. Microbiol.">
        <title>The Global Catalogue of Microorganisms (GCM) 10K type strain sequencing project: providing services to taxonomists for standard genome sequencing and annotation.</title>
        <authorList>
            <consortium name="The Broad Institute Genomics Platform"/>
            <consortium name="The Broad Institute Genome Sequencing Center for Infectious Disease"/>
            <person name="Wu L."/>
            <person name="Ma J."/>
        </authorList>
    </citation>
    <scope>NUCLEOTIDE SEQUENCE [LARGE SCALE GENOMIC DNA]</scope>
    <source>
        <strain evidence="4">NBRC 110044</strain>
    </source>
</reference>
<evidence type="ECO:0000256" key="1">
    <source>
        <dbReference type="SAM" id="Phobius"/>
    </source>
</evidence>
<keyword evidence="1" id="KW-0472">Membrane</keyword>
<dbReference type="InterPro" id="IPR032816">
    <property type="entry name" value="VTT_dom"/>
</dbReference>
<evidence type="ECO:0000313" key="3">
    <source>
        <dbReference type="EMBL" id="GLR11321.1"/>
    </source>
</evidence>
<proteinExistence type="predicted"/>
<organism evidence="3 4">
    <name type="scientific">Chitinimonas prasina</name>
    <dbReference type="NCBI Taxonomy" id="1434937"/>
    <lineage>
        <taxon>Bacteria</taxon>
        <taxon>Pseudomonadati</taxon>
        <taxon>Pseudomonadota</taxon>
        <taxon>Betaproteobacteria</taxon>
        <taxon>Neisseriales</taxon>
        <taxon>Chitinibacteraceae</taxon>
        <taxon>Chitinimonas</taxon>
    </lineage>
</organism>
<feature type="domain" description="VTT" evidence="2">
    <location>
        <begin position="47"/>
        <end position="143"/>
    </location>
</feature>
<protein>
    <submittedName>
        <fullName evidence="3">Membrane protein</fullName>
    </submittedName>
</protein>
<keyword evidence="1" id="KW-0812">Transmembrane</keyword>
<dbReference type="PANTHER" id="PTHR42709">
    <property type="entry name" value="ALKALINE PHOSPHATASE LIKE PROTEIN"/>
    <property type="match status" value="1"/>
</dbReference>
<dbReference type="InterPro" id="IPR051311">
    <property type="entry name" value="DedA_domain"/>
</dbReference>
<dbReference type="Proteomes" id="UP001156706">
    <property type="component" value="Unassembled WGS sequence"/>
</dbReference>
<evidence type="ECO:0000313" key="4">
    <source>
        <dbReference type="Proteomes" id="UP001156706"/>
    </source>
</evidence>
<sequence length="146" mass="15716">MLDWLNPLPASYGLAGIFISALLSATLLPGNSELALLLWLQARPDTAWSALAVASLGNTLGSLTSFWLGLRLSYKGSDALTAKLSPRALCWLQHHGSTTLLLAWLPLIGDALCLAAGWLRLPPLRSALCILLGKTLRYLLIVLPFI</sequence>
<name>A0ABQ5Y9T1_9NEIS</name>
<dbReference type="PANTHER" id="PTHR42709:SF4">
    <property type="entry name" value="INNER MEMBRANE PROTEIN YQAA"/>
    <property type="match status" value="1"/>
</dbReference>
<keyword evidence="1" id="KW-1133">Transmembrane helix</keyword>
<dbReference type="Pfam" id="PF09335">
    <property type="entry name" value="VTT_dom"/>
    <property type="match status" value="1"/>
</dbReference>
<keyword evidence="4" id="KW-1185">Reference proteome</keyword>
<feature type="transmembrane region" description="Helical" evidence="1">
    <location>
        <begin position="12"/>
        <end position="40"/>
    </location>
</feature>
<feature type="transmembrane region" description="Helical" evidence="1">
    <location>
        <begin position="47"/>
        <end position="70"/>
    </location>
</feature>
<comment type="caution">
    <text evidence="3">The sequence shown here is derived from an EMBL/GenBank/DDBJ whole genome shotgun (WGS) entry which is preliminary data.</text>
</comment>
<evidence type="ECO:0000259" key="2">
    <source>
        <dbReference type="Pfam" id="PF09335"/>
    </source>
</evidence>
<dbReference type="EMBL" id="BSOG01000001">
    <property type="protein sequence ID" value="GLR11321.1"/>
    <property type="molecule type" value="Genomic_DNA"/>
</dbReference>
<dbReference type="RefSeq" id="WP_284194484.1">
    <property type="nucleotide sequence ID" value="NZ_BSOG01000001.1"/>
</dbReference>